<gene>
    <name evidence="1" type="ORF">RHMOL_Rhmol03G0071500</name>
</gene>
<evidence type="ECO:0000313" key="2">
    <source>
        <dbReference type="Proteomes" id="UP001062846"/>
    </source>
</evidence>
<comment type="caution">
    <text evidence="1">The sequence shown here is derived from an EMBL/GenBank/DDBJ whole genome shotgun (WGS) entry which is preliminary data.</text>
</comment>
<accession>A0ACC0PBG6</accession>
<reference evidence="1" key="1">
    <citation type="submission" date="2022-02" db="EMBL/GenBank/DDBJ databases">
        <title>Plant Genome Project.</title>
        <authorList>
            <person name="Zhang R.-G."/>
        </authorList>
    </citation>
    <scope>NUCLEOTIDE SEQUENCE</scope>
    <source>
        <strain evidence="1">AT1</strain>
    </source>
</reference>
<dbReference type="EMBL" id="CM046390">
    <property type="protein sequence ID" value="KAI8562901.1"/>
    <property type="molecule type" value="Genomic_DNA"/>
</dbReference>
<name>A0ACC0PBG6_RHOML</name>
<proteinExistence type="predicted"/>
<evidence type="ECO:0000313" key="1">
    <source>
        <dbReference type="EMBL" id="KAI8562901.1"/>
    </source>
</evidence>
<organism evidence="1 2">
    <name type="scientific">Rhododendron molle</name>
    <name type="common">Chinese azalea</name>
    <name type="synonym">Azalea mollis</name>
    <dbReference type="NCBI Taxonomy" id="49168"/>
    <lineage>
        <taxon>Eukaryota</taxon>
        <taxon>Viridiplantae</taxon>
        <taxon>Streptophyta</taxon>
        <taxon>Embryophyta</taxon>
        <taxon>Tracheophyta</taxon>
        <taxon>Spermatophyta</taxon>
        <taxon>Magnoliopsida</taxon>
        <taxon>eudicotyledons</taxon>
        <taxon>Gunneridae</taxon>
        <taxon>Pentapetalae</taxon>
        <taxon>asterids</taxon>
        <taxon>Ericales</taxon>
        <taxon>Ericaceae</taxon>
        <taxon>Ericoideae</taxon>
        <taxon>Rhodoreae</taxon>
        <taxon>Rhododendron</taxon>
    </lineage>
</organism>
<dbReference type="Proteomes" id="UP001062846">
    <property type="component" value="Chromosome 3"/>
</dbReference>
<sequence length="142" mass="16309">MTVNTQCVLCTTAIESHAPLFFDCHFTSSVWNVVLSRSGISRTSLPLEQELYWAGCHRKGKSFIGVIYKISLAATVYLLWVERNLRIFQHKRRDLEGVMTAILEAIRAKLSSLSSIKFSARNRDLCDDWFLDFRIFGINNCE</sequence>
<protein>
    <submittedName>
        <fullName evidence="1">Uncharacterized protein</fullName>
    </submittedName>
</protein>
<keyword evidence="2" id="KW-1185">Reference proteome</keyword>